<reference evidence="2" key="1">
    <citation type="submission" date="2014-05" db="EMBL/GenBank/DDBJ databases">
        <authorList>
            <person name="Chronopoulou M."/>
        </authorList>
    </citation>
    <scope>NUCLEOTIDE SEQUENCE</scope>
    <source>
        <tissue evidence="2">Whole organism</tissue>
    </source>
</reference>
<dbReference type="AlphaFoldDB" id="A0A0K2TTP9"/>
<dbReference type="EMBL" id="HACA01012033">
    <property type="protein sequence ID" value="CDW29394.1"/>
    <property type="molecule type" value="Transcribed_RNA"/>
</dbReference>
<organism evidence="2">
    <name type="scientific">Lepeophtheirus salmonis</name>
    <name type="common">Salmon louse</name>
    <name type="synonym">Caligus salmonis</name>
    <dbReference type="NCBI Taxonomy" id="72036"/>
    <lineage>
        <taxon>Eukaryota</taxon>
        <taxon>Metazoa</taxon>
        <taxon>Ecdysozoa</taxon>
        <taxon>Arthropoda</taxon>
        <taxon>Crustacea</taxon>
        <taxon>Multicrustacea</taxon>
        <taxon>Hexanauplia</taxon>
        <taxon>Copepoda</taxon>
        <taxon>Siphonostomatoida</taxon>
        <taxon>Caligidae</taxon>
        <taxon>Lepeophtheirus</taxon>
    </lineage>
</organism>
<protein>
    <submittedName>
        <fullName evidence="2">Uncharacterized protein</fullName>
    </submittedName>
</protein>
<evidence type="ECO:0000256" key="1">
    <source>
        <dbReference type="SAM" id="MobiDB-lite"/>
    </source>
</evidence>
<proteinExistence type="predicted"/>
<feature type="region of interest" description="Disordered" evidence="1">
    <location>
        <begin position="1"/>
        <end position="22"/>
    </location>
</feature>
<evidence type="ECO:0000313" key="2">
    <source>
        <dbReference type="EMBL" id="CDW29394.1"/>
    </source>
</evidence>
<sequence>MEKIEDRNGSRIFSSKSHKTKESMGPAKIIVNDSLAIILLSLYALRELELPRMSDFFFRIRSGTVSHEELY</sequence>
<accession>A0A0K2TTP9</accession>
<name>A0A0K2TTP9_LEPSM</name>